<feature type="region of interest" description="Disordered" evidence="1">
    <location>
        <begin position="285"/>
        <end position="314"/>
    </location>
</feature>
<feature type="region of interest" description="Disordered" evidence="1">
    <location>
        <begin position="94"/>
        <end position="118"/>
    </location>
</feature>
<feature type="region of interest" description="Disordered" evidence="1">
    <location>
        <begin position="149"/>
        <end position="170"/>
    </location>
</feature>
<feature type="chain" id="PRO_5012099505" evidence="2">
    <location>
        <begin position="22"/>
        <end position="367"/>
    </location>
</feature>
<accession>A0A1V9XW22</accession>
<dbReference type="AlphaFoldDB" id="A0A1V9XW22"/>
<keyword evidence="4" id="KW-1185">Reference proteome</keyword>
<evidence type="ECO:0000256" key="1">
    <source>
        <dbReference type="SAM" id="MobiDB-lite"/>
    </source>
</evidence>
<protein>
    <submittedName>
        <fullName evidence="3">Uncharacterized protein</fullName>
    </submittedName>
</protein>
<keyword evidence="2" id="KW-0732">Signal</keyword>
<reference evidence="3 4" key="1">
    <citation type="journal article" date="2017" name="Gigascience">
        <title>Draft genome of the honey bee ectoparasitic mite, Tropilaelaps mercedesae, is shaped by the parasitic life history.</title>
        <authorList>
            <person name="Dong X."/>
            <person name="Armstrong S.D."/>
            <person name="Xia D."/>
            <person name="Makepeace B.L."/>
            <person name="Darby A.C."/>
            <person name="Kadowaki T."/>
        </authorList>
    </citation>
    <scope>NUCLEOTIDE SEQUENCE [LARGE SCALE GENOMIC DNA]</scope>
    <source>
        <strain evidence="3">Wuxi-XJTLU</strain>
    </source>
</reference>
<organism evidence="3 4">
    <name type="scientific">Tropilaelaps mercedesae</name>
    <dbReference type="NCBI Taxonomy" id="418985"/>
    <lineage>
        <taxon>Eukaryota</taxon>
        <taxon>Metazoa</taxon>
        <taxon>Ecdysozoa</taxon>
        <taxon>Arthropoda</taxon>
        <taxon>Chelicerata</taxon>
        <taxon>Arachnida</taxon>
        <taxon>Acari</taxon>
        <taxon>Parasitiformes</taxon>
        <taxon>Mesostigmata</taxon>
        <taxon>Gamasina</taxon>
        <taxon>Dermanyssoidea</taxon>
        <taxon>Laelapidae</taxon>
        <taxon>Tropilaelaps</taxon>
    </lineage>
</organism>
<evidence type="ECO:0000313" key="4">
    <source>
        <dbReference type="Proteomes" id="UP000192247"/>
    </source>
</evidence>
<name>A0A1V9XW22_9ACAR</name>
<sequence length="367" mass="39230">MKPPEATVALIGLICAFTSHGALLQAGVQGRRQSSNCNMAETRPRRTVGNRATYRASRPNVAIMHFVLGGLRDLAGKSFNVDVLEAAPTKCGGIRKSLGREPPSNAHTLQDGSNGGAITDSLGPYNNNGFATVSGLTVGGGYRGGGYRGRKNLPVTPGGYRGISPPLTVPKMPTPPSGLTRPHSEDSNAKDIPLDQLLILPSSIQNLRPDRGSRLKRPWEPEIVVDLTQVIREDEALQPATLVKPFQPDTHVSLQFKPPHNPKSPSPTALQTSDGVDEFFVAKPPVTEDSGQNHLIGGSNGRPSRPPLVPVTSGGPPTNDFVSQLEQDLVAGLTPQQLEGISFQAIDPRRVRKQTSSENVLFPDRVI</sequence>
<feature type="signal peptide" evidence="2">
    <location>
        <begin position="1"/>
        <end position="21"/>
    </location>
</feature>
<evidence type="ECO:0000313" key="3">
    <source>
        <dbReference type="EMBL" id="OQR77696.1"/>
    </source>
</evidence>
<proteinExistence type="predicted"/>
<feature type="region of interest" description="Disordered" evidence="1">
    <location>
        <begin position="251"/>
        <end position="272"/>
    </location>
</feature>
<dbReference type="Proteomes" id="UP000192247">
    <property type="component" value="Unassembled WGS sequence"/>
</dbReference>
<dbReference type="OrthoDB" id="10624612at2759"/>
<dbReference type="InParanoid" id="A0A1V9XW22"/>
<gene>
    <name evidence="3" type="ORF">BIW11_06909</name>
</gene>
<dbReference type="EMBL" id="MNPL01003207">
    <property type="protein sequence ID" value="OQR77696.1"/>
    <property type="molecule type" value="Genomic_DNA"/>
</dbReference>
<comment type="caution">
    <text evidence="3">The sequence shown here is derived from an EMBL/GenBank/DDBJ whole genome shotgun (WGS) entry which is preliminary data.</text>
</comment>
<evidence type="ECO:0000256" key="2">
    <source>
        <dbReference type="SAM" id="SignalP"/>
    </source>
</evidence>